<gene>
    <name evidence="3" type="ORF">DFQ14_1256</name>
</gene>
<dbReference type="Proteomes" id="UP000253495">
    <property type="component" value="Unassembled WGS sequence"/>
</dbReference>
<dbReference type="SUPFAM" id="SSF56801">
    <property type="entry name" value="Acetyl-CoA synthetase-like"/>
    <property type="match status" value="1"/>
</dbReference>
<dbReference type="EMBL" id="QPJC01000025">
    <property type="protein sequence ID" value="RCW37650.1"/>
    <property type="molecule type" value="Genomic_DNA"/>
</dbReference>
<feature type="domain" description="AMP-dependent synthetase/ligase" evidence="2">
    <location>
        <begin position="162"/>
        <end position="395"/>
    </location>
</feature>
<dbReference type="Pfam" id="PF00501">
    <property type="entry name" value="AMP-binding"/>
    <property type="match status" value="2"/>
</dbReference>
<proteinExistence type="inferred from homology"/>
<reference evidence="3 4" key="1">
    <citation type="submission" date="2018-07" db="EMBL/GenBank/DDBJ databases">
        <title>Genomic Encyclopedia of Type Strains, Phase III (KMG-III): the genomes of soil and plant-associated and newly described type strains.</title>
        <authorList>
            <person name="Whitman W."/>
        </authorList>
    </citation>
    <scope>NUCLEOTIDE SEQUENCE [LARGE SCALE GENOMIC DNA]</scope>
    <source>
        <strain evidence="3 4">CECT 8575</strain>
    </source>
</reference>
<dbReference type="AlphaFoldDB" id="A0A368VBF8"/>
<dbReference type="InterPro" id="IPR000873">
    <property type="entry name" value="AMP-dep_synth/lig_dom"/>
</dbReference>
<comment type="similarity">
    <text evidence="1">Belongs to the ATP-dependent AMP-binding enzyme family.</text>
</comment>
<keyword evidence="4" id="KW-1185">Reference proteome</keyword>
<keyword evidence="3" id="KW-0436">Ligase</keyword>
<dbReference type="Gene3D" id="3.30.300.30">
    <property type="match status" value="1"/>
</dbReference>
<accession>A0A368VBF8</accession>
<dbReference type="PANTHER" id="PTHR22754">
    <property type="entry name" value="DISCO-INTERACTING PROTEIN 2 DIP2 -RELATED"/>
    <property type="match status" value="1"/>
</dbReference>
<dbReference type="OrthoDB" id="3671040at2"/>
<dbReference type="InterPro" id="IPR042099">
    <property type="entry name" value="ANL_N_sf"/>
</dbReference>
<dbReference type="PROSITE" id="PS00455">
    <property type="entry name" value="AMP_BINDING"/>
    <property type="match status" value="1"/>
</dbReference>
<organism evidence="3 4">
    <name type="scientific">Halopolyspora algeriensis</name>
    <dbReference type="NCBI Taxonomy" id="1500506"/>
    <lineage>
        <taxon>Bacteria</taxon>
        <taxon>Bacillati</taxon>
        <taxon>Actinomycetota</taxon>
        <taxon>Actinomycetes</taxon>
        <taxon>Actinomycetes incertae sedis</taxon>
        <taxon>Halopolyspora</taxon>
    </lineage>
</organism>
<dbReference type="InterPro" id="IPR020845">
    <property type="entry name" value="AMP-binding_CS"/>
</dbReference>
<dbReference type="PANTHER" id="PTHR22754:SF32">
    <property type="entry name" value="DISCO-INTERACTING PROTEIN 2"/>
    <property type="match status" value="1"/>
</dbReference>
<evidence type="ECO:0000259" key="2">
    <source>
        <dbReference type="Pfam" id="PF00501"/>
    </source>
</evidence>
<dbReference type="InterPro" id="IPR045851">
    <property type="entry name" value="AMP-bd_C_sf"/>
</dbReference>
<sequence length="556" mass="59755">MTDTLDTSKPAVLHGGTLSAAPVRTLADALADAAGRTDCGAIVYLDEQGRPRSQSYSELLDDAARVLGSIRRAGALPGDQVAIQVEQEADLLAAFWACQLGGFVPVPVAMSPPPSSPLSSAELLGGVCDLLQDPWVIAAEPTPGSWLGAVEDLRSGPPERGFHAAEPDDLALLLLTSGSTGLPKAVMLTQRNILSRARANAQVRGLSERNRTFNWMPLDHVGGLVMFHVRDVLLGCHQVHARKEWVTEDPLRWLAAISEHECDTTWAPNFAFGLINDRADDLAGRPWDLSRLTYIMNGGEAIKPKVIRRFLSLLAPFGLPGTAMHPGWGMSETSSGVVDSVFSPDTSSDDDRFVSVGSPHPGVSLRVVDETGRALSEGQIGRLHVTGIPISPGYYRNDEQNRQSFNNDGWFKTGDLAFISNGVLTVTGRVDDVIVVNGVTYYGHEIESVIEELSFVEPSYTVACEAESVLGATAAGTLMIFFHPRSGVASDRDNWCVVEHIADRFGLTVSRVCPVAKESVPKTGIGKLKRSQLARRLSNTEISTSDGLVRAASEEA</sequence>
<feature type="domain" description="AMP-dependent synthetase/ligase" evidence="2">
    <location>
        <begin position="36"/>
        <end position="112"/>
    </location>
</feature>
<dbReference type="Gene3D" id="3.40.50.12780">
    <property type="entry name" value="N-terminal domain of ligase-like"/>
    <property type="match status" value="1"/>
</dbReference>
<evidence type="ECO:0000313" key="4">
    <source>
        <dbReference type="Proteomes" id="UP000253495"/>
    </source>
</evidence>
<dbReference type="RefSeq" id="WP_114455127.1">
    <property type="nucleotide sequence ID" value="NZ_QPJC01000025.1"/>
</dbReference>
<evidence type="ECO:0000313" key="3">
    <source>
        <dbReference type="EMBL" id="RCW37650.1"/>
    </source>
</evidence>
<evidence type="ECO:0000256" key="1">
    <source>
        <dbReference type="ARBA" id="ARBA00006432"/>
    </source>
</evidence>
<dbReference type="GO" id="GO:0016874">
    <property type="term" value="F:ligase activity"/>
    <property type="evidence" value="ECO:0007669"/>
    <property type="project" value="UniProtKB-KW"/>
</dbReference>
<name>A0A368VBF8_9ACTN</name>
<protein>
    <submittedName>
        <fullName evidence="3">Acyl-CoA synthetase (AMP-forming)/AMP-acid ligase II</fullName>
    </submittedName>
</protein>
<comment type="caution">
    <text evidence="3">The sequence shown here is derived from an EMBL/GenBank/DDBJ whole genome shotgun (WGS) entry which is preliminary data.</text>
</comment>